<feature type="chain" id="PRO_5033981858" evidence="3">
    <location>
        <begin position="27"/>
        <end position="269"/>
    </location>
</feature>
<dbReference type="SMART" id="SM00671">
    <property type="entry name" value="SEL1"/>
    <property type="match status" value="2"/>
</dbReference>
<keyword evidence="2" id="KW-0472">Membrane</keyword>
<reference evidence="5" key="2">
    <citation type="journal article" date="2019" name="Curr. Opin. Struct. Biol.">
        <title>The tetratricopeptide-repeat motif is a versatile platform that enables diverse modes of molecular recognition.</title>
        <authorList>
            <person name="Perez-Riba A."/>
            <person name="Itzhaki L.S."/>
        </authorList>
    </citation>
    <scope>NUCLEOTIDE SEQUENCE</scope>
</reference>
<accession>A0A8B6X8D6</accession>
<dbReference type="Gene3D" id="1.25.40.10">
    <property type="entry name" value="Tetratricopeptide repeat domain"/>
    <property type="match status" value="1"/>
</dbReference>
<reference evidence="5" key="3">
    <citation type="submission" date="2025-08" db="UniProtKB">
        <authorList>
            <consortium name="RefSeq"/>
        </authorList>
    </citation>
    <scope>IDENTIFICATION</scope>
</reference>
<keyword evidence="2" id="KW-0812">Transmembrane</keyword>
<feature type="signal peptide" evidence="3">
    <location>
        <begin position="1"/>
        <end position="26"/>
    </location>
</feature>
<sequence>MPPIPARALLAGTALLAALLPVPARAERFCGQPRMQLDANGEPITSDLGIEAALARPASMQVCASGYFAEKCGDHESAHLIYDKCIAAGYAGAMIWKALLLEQGIGVAPDPARATALLRQAAESGSDGYATVAKVHYASALQLGRGVARDEAAAREWFRRAADEGDPDAAEFLRTGHHTAERDVTGRGFGVATEAVEGQRLAPVARPAGMPLAPTAAMLAALVAVAGAGAWWQARRGARAAAGGGSRGAAGGGAGGGGTRNGDAREVRA</sequence>
<dbReference type="SUPFAM" id="SSF81901">
    <property type="entry name" value="HCP-like"/>
    <property type="match status" value="1"/>
</dbReference>
<reference evidence="5" key="1">
    <citation type="journal article" date="1999" name="Bioessays">
        <title>The tetratricopeptide repeat: a structural motif mediating protein-protein interactions.</title>
        <authorList>
            <person name="Blatch G.L."/>
            <person name="Lassle M."/>
        </authorList>
    </citation>
    <scope>NUCLEOTIDE SEQUENCE</scope>
</reference>
<evidence type="ECO:0000313" key="4">
    <source>
        <dbReference type="Proteomes" id="UP000675920"/>
    </source>
</evidence>
<dbReference type="Proteomes" id="UP000675920">
    <property type="component" value="Unplaced"/>
</dbReference>
<protein>
    <submittedName>
        <fullName evidence="5">Tetratricopeptide repeat protein</fullName>
    </submittedName>
</protein>
<evidence type="ECO:0000313" key="5">
    <source>
        <dbReference type="RefSeq" id="WP_051377845.1"/>
    </source>
</evidence>
<keyword evidence="3" id="KW-0732">Signal</keyword>
<feature type="region of interest" description="Disordered" evidence="1">
    <location>
        <begin position="241"/>
        <end position="269"/>
    </location>
</feature>
<feature type="compositionally biased region" description="Gly residues" evidence="1">
    <location>
        <begin position="242"/>
        <end position="260"/>
    </location>
</feature>
<dbReference type="InterPro" id="IPR006597">
    <property type="entry name" value="Sel1-like"/>
</dbReference>
<dbReference type="OrthoDB" id="5365194at2"/>
<organism evidence="4 5">
    <name type="scientific">Derxia gummosa DSM 723</name>
    <dbReference type="NCBI Taxonomy" id="1121388"/>
    <lineage>
        <taxon>Bacteria</taxon>
        <taxon>Pseudomonadati</taxon>
        <taxon>Pseudomonadota</taxon>
        <taxon>Betaproteobacteria</taxon>
        <taxon>Burkholderiales</taxon>
        <taxon>Alcaligenaceae</taxon>
        <taxon>Derxia</taxon>
    </lineage>
</organism>
<feature type="transmembrane region" description="Helical" evidence="2">
    <location>
        <begin position="212"/>
        <end position="232"/>
    </location>
</feature>
<dbReference type="AlphaFoldDB" id="A0A8B6X8D6"/>
<name>A0A8B6X8D6_9BURK</name>
<keyword evidence="2" id="KW-1133">Transmembrane helix</keyword>
<dbReference type="Pfam" id="PF08238">
    <property type="entry name" value="Sel1"/>
    <property type="match status" value="2"/>
</dbReference>
<evidence type="ECO:0000256" key="3">
    <source>
        <dbReference type="SAM" id="SignalP"/>
    </source>
</evidence>
<proteinExistence type="predicted"/>
<evidence type="ECO:0000256" key="2">
    <source>
        <dbReference type="SAM" id="Phobius"/>
    </source>
</evidence>
<keyword evidence="4" id="KW-1185">Reference proteome</keyword>
<dbReference type="InterPro" id="IPR011990">
    <property type="entry name" value="TPR-like_helical_dom_sf"/>
</dbReference>
<dbReference type="RefSeq" id="WP_051377845.1">
    <property type="nucleotide sequence ID" value="NZ_AXWS01000007.1"/>
</dbReference>
<evidence type="ECO:0000256" key="1">
    <source>
        <dbReference type="SAM" id="MobiDB-lite"/>
    </source>
</evidence>